<dbReference type="PANTHER" id="PTHR11818">
    <property type="entry name" value="BETA/GAMMA CRYSTALLIN"/>
    <property type="match status" value="1"/>
</dbReference>
<evidence type="ECO:0000313" key="7">
    <source>
        <dbReference type="Ensembl" id="ENSCCRP00010013473.1"/>
    </source>
</evidence>
<dbReference type="InterPro" id="IPR011024">
    <property type="entry name" value="G_crystallin-like"/>
</dbReference>
<feature type="domain" description="Beta/gamma crystallin 'Greek key'" evidence="6">
    <location>
        <begin position="94"/>
        <end position="136"/>
    </location>
</feature>
<organism evidence="7 8">
    <name type="scientific">Cyprinus carpio</name>
    <name type="common">Common carp</name>
    <dbReference type="NCBI Taxonomy" id="7962"/>
    <lineage>
        <taxon>Eukaryota</taxon>
        <taxon>Metazoa</taxon>
        <taxon>Chordata</taxon>
        <taxon>Craniata</taxon>
        <taxon>Vertebrata</taxon>
        <taxon>Euteleostomi</taxon>
        <taxon>Actinopterygii</taxon>
        <taxon>Neopterygii</taxon>
        <taxon>Teleostei</taxon>
        <taxon>Ostariophysi</taxon>
        <taxon>Cypriniformes</taxon>
        <taxon>Cyprinidae</taxon>
        <taxon>Cyprininae</taxon>
        <taxon>Cyprinus</taxon>
    </lineage>
</organism>
<comment type="similarity">
    <text evidence="2">Belongs to the beta/gamma-crystallin family.</text>
</comment>
<dbReference type="Ensembl" id="ENSCCRT00010014705.1">
    <property type="protein sequence ID" value="ENSCCRP00010013473.1"/>
    <property type="gene ID" value="ENSCCRG00010005722.1"/>
</dbReference>
<reference evidence="7" key="1">
    <citation type="submission" date="2025-08" db="UniProtKB">
        <authorList>
            <consortium name="Ensembl"/>
        </authorList>
    </citation>
    <scope>IDENTIFICATION</scope>
</reference>
<dbReference type="SUPFAM" id="SSF49695">
    <property type="entry name" value="gamma-Crystallin-like"/>
    <property type="match status" value="1"/>
</dbReference>
<dbReference type="GO" id="GO:0005212">
    <property type="term" value="F:structural constituent of eye lens"/>
    <property type="evidence" value="ECO:0007669"/>
    <property type="project" value="UniProtKB-KW"/>
</dbReference>
<keyword evidence="3" id="KW-0273">Eye lens protein</keyword>
<protein>
    <submittedName>
        <fullName evidence="7">Gamma-crystallin M2-like</fullName>
    </submittedName>
</protein>
<feature type="domain" description="Beta/gamma crystallin 'Greek key'" evidence="6">
    <location>
        <begin position="55"/>
        <end position="93"/>
    </location>
</feature>
<evidence type="ECO:0000256" key="5">
    <source>
        <dbReference type="SAM" id="SignalP"/>
    </source>
</evidence>
<evidence type="ECO:0000256" key="3">
    <source>
        <dbReference type="ARBA" id="ARBA00022613"/>
    </source>
</evidence>
<evidence type="ECO:0000313" key="8">
    <source>
        <dbReference type="Proteomes" id="UP000694427"/>
    </source>
</evidence>
<keyword evidence="8" id="KW-1185">Reference proteome</keyword>
<proteinExistence type="inferred from homology"/>
<dbReference type="FunFam" id="2.60.20.10:FF:000001">
    <property type="entry name" value="Crystallin gamma S"/>
    <property type="match status" value="1"/>
</dbReference>
<dbReference type="GO" id="GO:0007601">
    <property type="term" value="P:visual perception"/>
    <property type="evidence" value="ECO:0007669"/>
    <property type="project" value="TreeGrafter"/>
</dbReference>
<dbReference type="InterPro" id="IPR050252">
    <property type="entry name" value="Beta/Gamma-Crystallin"/>
</dbReference>
<dbReference type="InterPro" id="IPR001064">
    <property type="entry name" value="Beta/gamma_crystallin"/>
</dbReference>
<feature type="signal peptide" evidence="5">
    <location>
        <begin position="1"/>
        <end position="17"/>
    </location>
</feature>
<reference evidence="7" key="2">
    <citation type="submission" date="2025-09" db="UniProtKB">
        <authorList>
            <consortium name="Ensembl"/>
        </authorList>
    </citation>
    <scope>IDENTIFICATION</scope>
</reference>
<dbReference type="Pfam" id="PF00030">
    <property type="entry name" value="Crystall"/>
    <property type="match status" value="2"/>
</dbReference>
<dbReference type="Gene3D" id="2.60.20.10">
    <property type="entry name" value="Crystallins"/>
    <property type="match status" value="2"/>
</dbReference>
<keyword evidence="4" id="KW-0677">Repeat</keyword>
<name>A0A8C1GTJ1_CYPCA</name>
<dbReference type="PANTHER" id="PTHR11818:SF122">
    <property type="entry name" value="GAMMA-CRYSTALLIN A"/>
    <property type="match status" value="1"/>
</dbReference>
<dbReference type="Proteomes" id="UP000694427">
    <property type="component" value="Unplaced"/>
</dbReference>
<dbReference type="SMART" id="SM00247">
    <property type="entry name" value="XTALbg"/>
    <property type="match status" value="2"/>
</dbReference>
<evidence type="ECO:0000259" key="6">
    <source>
        <dbReference type="PROSITE" id="PS50915"/>
    </source>
</evidence>
<accession>A0A8C1GTJ1</accession>
<sequence length="223" mass="26769">MFHIVLCALCCCECVGTVPVFSLDHARENTKHAIIYPFSSKIHIFFLNPILCSNKKIVFYEDKNFQGRSYECSNDCTDLHTYFSRCNSIRVESGCFMIYERPNYMGHQYFMKRGEYSDYQRWMGFSSSIRSCRLIPMYRGPYRLRIYEKADYGGHMMEFTDDCPCVSDRFHHRHVYSCNVMNGYWIFYEYPNYRGRQYFLKSGDYRRYRDWCATCAIVVELLK</sequence>
<dbReference type="AlphaFoldDB" id="A0A8C1GTJ1"/>
<dbReference type="PROSITE" id="PS50915">
    <property type="entry name" value="CRYSTALLIN_BETA_GAMMA"/>
    <property type="match status" value="3"/>
</dbReference>
<feature type="domain" description="Beta/gamma crystallin 'Greek key'" evidence="6">
    <location>
        <begin position="183"/>
        <end position="223"/>
    </location>
</feature>
<evidence type="ECO:0000256" key="4">
    <source>
        <dbReference type="ARBA" id="ARBA00022737"/>
    </source>
</evidence>
<evidence type="ECO:0000256" key="2">
    <source>
        <dbReference type="ARBA" id="ARBA00009646"/>
    </source>
</evidence>
<keyword evidence="5" id="KW-0732">Signal</keyword>
<dbReference type="FunFam" id="2.60.20.10:FF:000003">
    <property type="entry name" value="Crystallin gamma S"/>
    <property type="match status" value="1"/>
</dbReference>
<feature type="chain" id="PRO_5034132902" evidence="5">
    <location>
        <begin position="18"/>
        <end position="223"/>
    </location>
</feature>
<comment type="function">
    <text evidence="1">Crystallins are the dominant structural components of the vertebrate eye lens.</text>
</comment>
<dbReference type="PRINTS" id="PR01367">
    <property type="entry name" value="BGCRYSTALLIN"/>
</dbReference>
<evidence type="ECO:0000256" key="1">
    <source>
        <dbReference type="ARBA" id="ARBA00003689"/>
    </source>
</evidence>
<dbReference type="GO" id="GO:0002088">
    <property type="term" value="P:lens development in camera-type eye"/>
    <property type="evidence" value="ECO:0007669"/>
    <property type="project" value="TreeGrafter"/>
</dbReference>